<evidence type="ECO:0000256" key="3">
    <source>
        <dbReference type="ARBA" id="ARBA00022917"/>
    </source>
</evidence>
<name>A0ABU6Y793_9FABA</name>
<comment type="caution">
    <text evidence="4">The sequence shown here is derived from an EMBL/GenBank/DDBJ whole genome shotgun (WGS) entry which is preliminary data.</text>
</comment>
<dbReference type="EMBL" id="JASCZI010241748">
    <property type="protein sequence ID" value="MED6206297.1"/>
    <property type="molecule type" value="Genomic_DNA"/>
</dbReference>
<evidence type="ECO:0000256" key="2">
    <source>
        <dbReference type="ARBA" id="ARBA00022540"/>
    </source>
</evidence>
<keyword evidence="2" id="KW-0396">Initiation factor</keyword>
<gene>
    <name evidence="4" type="ORF">PIB30_025358</name>
</gene>
<accession>A0ABU6Y793</accession>
<protein>
    <submittedName>
        <fullName evidence="4">Uncharacterized protein</fullName>
    </submittedName>
</protein>
<sequence length="115" mass="13426">MTPIDYEDAQQQNRGYDPNFVPDSVKSFMVHLYSIYVRRTSTRSIRCTKPSSTLSPTASSRTLPISSIDVGAHYVNNDHIFCLLYPEMWFHHLYARLTPTLRQKIDSWDNYCSLF</sequence>
<evidence type="ECO:0000313" key="4">
    <source>
        <dbReference type="EMBL" id="MED6206297.1"/>
    </source>
</evidence>
<dbReference type="PANTHER" id="PTHR13242">
    <property type="entry name" value="EUKARYOTIC TRANSLATION INITIATION FACTOR 3"/>
    <property type="match status" value="1"/>
</dbReference>
<dbReference type="PANTHER" id="PTHR13242:SF0">
    <property type="entry name" value="EUKARYOTIC TRANSLATION INITIATION FACTOR 3 SUBUNIT L"/>
    <property type="match status" value="1"/>
</dbReference>
<organism evidence="4 5">
    <name type="scientific">Stylosanthes scabra</name>
    <dbReference type="NCBI Taxonomy" id="79078"/>
    <lineage>
        <taxon>Eukaryota</taxon>
        <taxon>Viridiplantae</taxon>
        <taxon>Streptophyta</taxon>
        <taxon>Embryophyta</taxon>
        <taxon>Tracheophyta</taxon>
        <taxon>Spermatophyta</taxon>
        <taxon>Magnoliopsida</taxon>
        <taxon>eudicotyledons</taxon>
        <taxon>Gunneridae</taxon>
        <taxon>Pentapetalae</taxon>
        <taxon>rosids</taxon>
        <taxon>fabids</taxon>
        <taxon>Fabales</taxon>
        <taxon>Fabaceae</taxon>
        <taxon>Papilionoideae</taxon>
        <taxon>50 kb inversion clade</taxon>
        <taxon>dalbergioids sensu lato</taxon>
        <taxon>Dalbergieae</taxon>
        <taxon>Pterocarpus clade</taxon>
        <taxon>Stylosanthes</taxon>
    </lineage>
</organism>
<reference evidence="4 5" key="1">
    <citation type="journal article" date="2023" name="Plants (Basel)">
        <title>Bridging the Gap: Combining Genomics and Transcriptomics Approaches to Understand Stylosanthes scabra, an Orphan Legume from the Brazilian Caatinga.</title>
        <authorList>
            <person name="Ferreira-Neto J.R.C."/>
            <person name="da Silva M.D."/>
            <person name="Binneck E."/>
            <person name="de Melo N.F."/>
            <person name="da Silva R.H."/>
            <person name="de Melo A.L.T.M."/>
            <person name="Pandolfi V."/>
            <person name="Bustamante F.O."/>
            <person name="Brasileiro-Vidal A.C."/>
            <person name="Benko-Iseppon A.M."/>
        </authorList>
    </citation>
    <scope>NUCLEOTIDE SEQUENCE [LARGE SCALE GENOMIC DNA]</scope>
    <source>
        <tissue evidence="4">Leaves</tissue>
    </source>
</reference>
<evidence type="ECO:0000256" key="1">
    <source>
        <dbReference type="ARBA" id="ARBA00022490"/>
    </source>
</evidence>
<keyword evidence="1" id="KW-0963">Cytoplasm</keyword>
<dbReference type="Proteomes" id="UP001341840">
    <property type="component" value="Unassembled WGS sequence"/>
</dbReference>
<keyword evidence="5" id="KW-1185">Reference proteome</keyword>
<proteinExistence type="predicted"/>
<evidence type="ECO:0000313" key="5">
    <source>
        <dbReference type="Proteomes" id="UP001341840"/>
    </source>
</evidence>
<dbReference type="InterPro" id="IPR019382">
    <property type="entry name" value="eIF3l"/>
</dbReference>
<keyword evidence="3" id="KW-0648">Protein biosynthesis</keyword>